<gene>
    <name evidence="2" type="ORF">EDD34_0699</name>
</gene>
<evidence type="ECO:0000313" key="2">
    <source>
        <dbReference type="EMBL" id="RPF20121.1"/>
    </source>
</evidence>
<accession>A0A3N4ZJL5</accession>
<keyword evidence="3" id="KW-1185">Reference proteome</keyword>
<organism evidence="2 3">
    <name type="scientific">Myceligenerans xiligouense</name>
    <dbReference type="NCBI Taxonomy" id="253184"/>
    <lineage>
        <taxon>Bacteria</taxon>
        <taxon>Bacillati</taxon>
        <taxon>Actinomycetota</taxon>
        <taxon>Actinomycetes</taxon>
        <taxon>Micrococcales</taxon>
        <taxon>Promicromonosporaceae</taxon>
        <taxon>Myceligenerans</taxon>
    </lineage>
</organism>
<protein>
    <submittedName>
        <fullName evidence="2">Uncharacterized protein</fullName>
    </submittedName>
</protein>
<dbReference type="EMBL" id="RKQZ01000001">
    <property type="protein sequence ID" value="RPF20121.1"/>
    <property type="molecule type" value="Genomic_DNA"/>
</dbReference>
<dbReference type="AlphaFoldDB" id="A0A3N4ZJL5"/>
<feature type="compositionally biased region" description="Polar residues" evidence="1">
    <location>
        <begin position="1"/>
        <end position="15"/>
    </location>
</feature>
<comment type="caution">
    <text evidence="2">The sequence shown here is derived from an EMBL/GenBank/DDBJ whole genome shotgun (WGS) entry which is preliminary data.</text>
</comment>
<feature type="region of interest" description="Disordered" evidence="1">
    <location>
        <begin position="1"/>
        <end position="20"/>
    </location>
</feature>
<dbReference type="RefSeq" id="WP_123813329.1">
    <property type="nucleotide sequence ID" value="NZ_RKQZ01000001.1"/>
</dbReference>
<reference evidence="2 3" key="1">
    <citation type="submission" date="2018-11" db="EMBL/GenBank/DDBJ databases">
        <title>Sequencing the genomes of 1000 actinobacteria strains.</title>
        <authorList>
            <person name="Klenk H.-P."/>
        </authorList>
    </citation>
    <scope>NUCLEOTIDE SEQUENCE [LARGE SCALE GENOMIC DNA]</scope>
    <source>
        <strain evidence="2 3">DSM 15700</strain>
    </source>
</reference>
<evidence type="ECO:0000313" key="3">
    <source>
        <dbReference type="Proteomes" id="UP000280501"/>
    </source>
</evidence>
<evidence type="ECO:0000256" key="1">
    <source>
        <dbReference type="SAM" id="MobiDB-lite"/>
    </source>
</evidence>
<dbReference type="Proteomes" id="UP000280501">
    <property type="component" value="Unassembled WGS sequence"/>
</dbReference>
<dbReference type="OrthoDB" id="9803627at2"/>
<sequence length="160" mass="17029">MTADTNPQAPTSTTDRVGADQAHAAALGELAMEAFCRTCRLVGDHVLLSVTLVAPGTLASAGTVALVMTHEESGAEHRFDVGLYEQQRKQWHVDLDVLVPARDLAGQVWRGDLHLDGVLIPLRQVSSGQDRLLAVSDGLLPANTPPAELSVPPLQDVIRA</sequence>
<proteinExistence type="predicted"/>
<name>A0A3N4ZJL5_9MICO</name>